<name>A0AA40K2U9_9PEZI</name>
<evidence type="ECO:0000313" key="3">
    <source>
        <dbReference type="EMBL" id="KAK0743881.1"/>
    </source>
</evidence>
<keyword evidence="1" id="KW-0472">Membrane</keyword>
<organism evidence="3 4">
    <name type="scientific">Schizothecium vesticola</name>
    <dbReference type="NCBI Taxonomy" id="314040"/>
    <lineage>
        <taxon>Eukaryota</taxon>
        <taxon>Fungi</taxon>
        <taxon>Dikarya</taxon>
        <taxon>Ascomycota</taxon>
        <taxon>Pezizomycotina</taxon>
        <taxon>Sordariomycetes</taxon>
        <taxon>Sordariomycetidae</taxon>
        <taxon>Sordariales</taxon>
        <taxon>Schizotheciaceae</taxon>
        <taxon>Schizothecium</taxon>
    </lineage>
</organism>
<dbReference type="Gene3D" id="3.50.4.10">
    <property type="entry name" value="Hepatocyte Growth Factor"/>
    <property type="match status" value="1"/>
</dbReference>
<feature type="domain" description="Apple" evidence="2">
    <location>
        <begin position="169"/>
        <end position="213"/>
    </location>
</feature>
<dbReference type="Pfam" id="PF14295">
    <property type="entry name" value="PAN_4"/>
    <property type="match status" value="1"/>
</dbReference>
<keyword evidence="1" id="KW-1133">Transmembrane helix</keyword>
<comment type="caution">
    <text evidence="3">The sequence shown here is derived from an EMBL/GenBank/DDBJ whole genome shotgun (WGS) entry which is preliminary data.</text>
</comment>
<accession>A0AA40K2U9</accession>
<evidence type="ECO:0000313" key="4">
    <source>
        <dbReference type="Proteomes" id="UP001172155"/>
    </source>
</evidence>
<protein>
    <recommendedName>
        <fullName evidence="2">Apple domain-containing protein</fullName>
    </recommendedName>
</protein>
<keyword evidence="1" id="KW-0812">Transmembrane</keyword>
<gene>
    <name evidence="3" type="ORF">B0T18DRAFT_490494</name>
</gene>
<evidence type="ECO:0000259" key="2">
    <source>
        <dbReference type="Pfam" id="PF14295"/>
    </source>
</evidence>
<proteinExistence type="predicted"/>
<evidence type="ECO:0000256" key="1">
    <source>
        <dbReference type="SAM" id="Phobius"/>
    </source>
</evidence>
<dbReference type="Proteomes" id="UP001172155">
    <property type="component" value="Unassembled WGS sequence"/>
</dbReference>
<reference evidence="3" key="1">
    <citation type="submission" date="2023-06" db="EMBL/GenBank/DDBJ databases">
        <title>Genome-scale phylogeny and comparative genomics of the fungal order Sordariales.</title>
        <authorList>
            <consortium name="Lawrence Berkeley National Laboratory"/>
            <person name="Hensen N."/>
            <person name="Bonometti L."/>
            <person name="Westerberg I."/>
            <person name="Brannstrom I.O."/>
            <person name="Guillou S."/>
            <person name="Cros-Aarteil S."/>
            <person name="Calhoun S."/>
            <person name="Haridas S."/>
            <person name="Kuo A."/>
            <person name="Mondo S."/>
            <person name="Pangilinan J."/>
            <person name="Riley R."/>
            <person name="LaButti K."/>
            <person name="Andreopoulos B."/>
            <person name="Lipzen A."/>
            <person name="Chen C."/>
            <person name="Yanf M."/>
            <person name="Daum C."/>
            <person name="Ng V."/>
            <person name="Clum A."/>
            <person name="Steindorff A."/>
            <person name="Ohm R."/>
            <person name="Martin F."/>
            <person name="Silar P."/>
            <person name="Natvig D."/>
            <person name="Lalanne C."/>
            <person name="Gautier V."/>
            <person name="Ament-velasquez S.L."/>
            <person name="Kruys A."/>
            <person name="Hutchinson M.I."/>
            <person name="Powell A.J."/>
            <person name="Barry K."/>
            <person name="Miller A.N."/>
            <person name="Grigoriev I.V."/>
            <person name="Debuchy R."/>
            <person name="Gladieux P."/>
            <person name="Thoren M.H."/>
            <person name="Johannesson H."/>
        </authorList>
    </citation>
    <scope>NUCLEOTIDE SEQUENCE</scope>
    <source>
        <strain evidence="3">SMH3187-1</strain>
    </source>
</reference>
<dbReference type="AlphaFoldDB" id="A0AA40K2U9"/>
<sequence length="236" mass="25009">MASHQFPEGHPANQYQPHDIAAEKAGQYHYQQTQLPAGYTQDDPSVVSIKRSLSRWFLLAFTILFLCVIGLSAGLGVSQQSLHQTETNLQAAQQAVTAAEAQTAGATTVYLTRTPTSPTPTPSATVKSDVQCPAINGTSYTAASNTTSSGTSKAFVLLCGLDYGDKEATDIGSVKVRNLSACAEACAKKTNCTGAGWGVIKGDKGPEHTCWLKTDLIKSHNATGEWGFARLIEDGK</sequence>
<dbReference type="InterPro" id="IPR003609">
    <property type="entry name" value="Pan_app"/>
</dbReference>
<dbReference type="EMBL" id="JAUKUD010000005">
    <property type="protein sequence ID" value="KAK0743881.1"/>
    <property type="molecule type" value="Genomic_DNA"/>
</dbReference>
<keyword evidence="4" id="KW-1185">Reference proteome</keyword>
<feature type="transmembrane region" description="Helical" evidence="1">
    <location>
        <begin position="56"/>
        <end position="77"/>
    </location>
</feature>